<reference evidence="4 5" key="1">
    <citation type="journal article" date="2011" name="J. Bacteriol.">
        <title>Complete genome sequence of the cellulose-degrading bacterium Cellulosilyticum lentocellum.</title>
        <authorList>
            <consortium name="US DOE Joint Genome Institute"/>
            <person name="Miller D.A."/>
            <person name="Suen G."/>
            <person name="Bruce D."/>
            <person name="Copeland A."/>
            <person name="Cheng J.F."/>
            <person name="Detter C."/>
            <person name="Goodwin L.A."/>
            <person name="Han C.S."/>
            <person name="Hauser L.J."/>
            <person name="Land M.L."/>
            <person name="Lapidus A."/>
            <person name="Lucas S."/>
            <person name="Meincke L."/>
            <person name="Pitluck S."/>
            <person name="Tapia R."/>
            <person name="Teshima H."/>
            <person name="Woyke T."/>
            <person name="Fox B.G."/>
            <person name="Angert E.R."/>
            <person name="Currie C.R."/>
        </authorList>
    </citation>
    <scope>NUCLEOTIDE SEQUENCE [LARGE SCALE GENOMIC DNA]</scope>
    <source>
        <strain evidence="5">ATCC 49066 / DSM 5427 / NCIMB 11756 / RHM5</strain>
    </source>
</reference>
<comment type="subcellular location">
    <subcellularLocation>
        <location evidence="1">Cell membrane</location>
    </subcellularLocation>
</comment>
<feature type="active site" evidence="2">
    <location>
        <position position="173"/>
    </location>
</feature>
<feature type="transmembrane region" description="Helical" evidence="3">
    <location>
        <begin position="123"/>
        <end position="144"/>
    </location>
</feature>
<dbReference type="KEGG" id="cle:Clole_2326"/>
<comment type="function">
    <text evidence="1">Probable aspartic protease that is responsible for the proteolytic cleavage of the RNA polymerase sigma E factor (SigE/spoIIGB) to yield the active peptide in the mother cell during sporulation. Responds to a signal from the forespore that is triggered by the extracellular signal protein SpoIIR.</text>
</comment>
<dbReference type="InterPro" id="IPR005081">
    <property type="entry name" value="SpoIIGA"/>
</dbReference>
<keyword evidence="5" id="KW-1185">Reference proteome</keyword>
<keyword evidence="1" id="KW-0064">Aspartyl protease</keyword>
<dbReference type="PIRSF" id="PIRSF018571">
    <property type="entry name" value="SpoIIGA"/>
    <property type="match status" value="1"/>
</dbReference>
<dbReference type="GO" id="GO:0006508">
    <property type="term" value="P:proteolysis"/>
    <property type="evidence" value="ECO:0007669"/>
    <property type="project" value="UniProtKB-KW"/>
</dbReference>
<dbReference type="GO" id="GO:0005886">
    <property type="term" value="C:plasma membrane"/>
    <property type="evidence" value="ECO:0007669"/>
    <property type="project" value="UniProtKB-SubCell"/>
</dbReference>
<protein>
    <recommendedName>
        <fullName evidence="1">Sporulation sigma-E factor-processing peptidase</fullName>
        <ecNumber evidence="1">3.4.23.-</ecNumber>
    </recommendedName>
    <alternativeName>
        <fullName evidence="1">Membrane-associated aspartic protease</fullName>
    </alternativeName>
    <alternativeName>
        <fullName evidence="1">Stage II sporulation protein GA</fullName>
    </alternativeName>
</protein>
<dbReference type="GO" id="GO:0004190">
    <property type="term" value="F:aspartic-type endopeptidase activity"/>
    <property type="evidence" value="ECO:0007669"/>
    <property type="project" value="UniProtKB-KW"/>
</dbReference>
<dbReference type="EMBL" id="CP002582">
    <property type="protein sequence ID" value="ADZ84034.1"/>
    <property type="molecule type" value="Genomic_DNA"/>
</dbReference>
<evidence type="ECO:0000256" key="3">
    <source>
        <dbReference type="SAM" id="Phobius"/>
    </source>
</evidence>
<feature type="transmembrane region" description="Helical" evidence="3">
    <location>
        <begin position="90"/>
        <end position="111"/>
    </location>
</feature>
<feature type="transmembrane region" description="Helical" evidence="3">
    <location>
        <begin position="37"/>
        <end position="56"/>
    </location>
</feature>
<feature type="transmembrane region" description="Helical" evidence="3">
    <location>
        <begin position="62"/>
        <end position="78"/>
    </location>
</feature>
<name>F2JS97_CELLD</name>
<keyword evidence="1" id="KW-0645">Protease</keyword>
<keyword evidence="3" id="KW-1133">Transmembrane helix</keyword>
<keyword evidence="1 3" id="KW-0472">Membrane</keyword>
<accession>F2JS97</accession>
<dbReference type="eggNOG" id="ENOG50301AF">
    <property type="taxonomic scope" value="Bacteria"/>
</dbReference>
<dbReference type="EC" id="3.4.23.-" evidence="1"/>
<sequence length="292" mass="34157">MYVVYMDVLFCINFIMDTIIFWIVSMLINQPVKVKRMIVGGLLAAVLYCMLIVVPFLQYVPYSIYSFFIPVFPILYIFRPIHIRQLLKYYSLSMLVAALLGGTTFSLWYMLGYDSRAISELNIFMLIGIGVIMGFTFYTSFYYIRRRFILPTFEYQLQFIQKDKKVMLRALLDTGNCLYTPITHQPVIVVEYDMVKGLFTEEEQKFFERFSDHLVELEQLDDDIIKHLIPFNSIGCESGMILGVEIDEMILEKMSTQRHFNKCIIGIAQMPLFNDHSYKALLHPEYIIGEVG</sequence>
<dbReference type="AlphaFoldDB" id="F2JS97"/>
<proteinExistence type="inferred from homology"/>
<evidence type="ECO:0000313" key="5">
    <source>
        <dbReference type="Proteomes" id="UP000008467"/>
    </source>
</evidence>
<keyword evidence="1" id="KW-0749">Sporulation</keyword>
<gene>
    <name evidence="4" type="ordered locus">Clole_2326</name>
</gene>
<dbReference type="RefSeq" id="WP_013657328.1">
    <property type="nucleotide sequence ID" value="NC_015275.1"/>
</dbReference>
<dbReference type="Pfam" id="PF03419">
    <property type="entry name" value="Peptidase_U4"/>
    <property type="match status" value="1"/>
</dbReference>
<evidence type="ECO:0000256" key="2">
    <source>
        <dbReference type="PIRSR" id="PIRSR018571-1"/>
    </source>
</evidence>
<dbReference type="HOGENOM" id="CLU_059158_1_0_9"/>
<keyword evidence="3" id="KW-0812">Transmembrane</keyword>
<dbReference type="GO" id="GO:0030436">
    <property type="term" value="P:asexual sporulation"/>
    <property type="evidence" value="ECO:0007669"/>
    <property type="project" value="InterPro"/>
</dbReference>
<comment type="similarity">
    <text evidence="1">Belongs to the peptidase U4 family.</text>
</comment>
<dbReference type="GO" id="GO:0030435">
    <property type="term" value="P:sporulation resulting in formation of a cellular spore"/>
    <property type="evidence" value="ECO:0007669"/>
    <property type="project" value="UniProtKB-KW"/>
</dbReference>
<evidence type="ECO:0000313" key="4">
    <source>
        <dbReference type="EMBL" id="ADZ84034.1"/>
    </source>
</evidence>
<dbReference type="STRING" id="642492.Clole_2326"/>
<dbReference type="Proteomes" id="UP000008467">
    <property type="component" value="Chromosome"/>
</dbReference>
<keyword evidence="1" id="KW-1003">Cell membrane</keyword>
<organism evidence="4 5">
    <name type="scientific">Cellulosilyticum lentocellum (strain ATCC 49066 / DSM 5427 / NCIMB 11756 / RHM5)</name>
    <name type="common">Clostridium lentocellum</name>
    <dbReference type="NCBI Taxonomy" id="642492"/>
    <lineage>
        <taxon>Bacteria</taxon>
        <taxon>Bacillati</taxon>
        <taxon>Bacillota</taxon>
        <taxon>Clostridia</taxon>
        <taxon>Lachnospirales</taxon>
        <taxon>Cellulosilyticaceae</taxon>
        <taxon>Cellulosilyticum</taxon>
    </lineage>
</organism>
<evidence type="ECO:0000256" key="1">
    <source>
        <dbReference type="PIRNR" id="PIRNR018571"/>
    </source>
</evidence>
<keyword evidence="1" id="KW-0378">Hydrolase</keyword>
<feature type="transmembrane region" description="Helical" evidence="3">
    <location>
        <begin position="6"/>
        <end position="25"/>
    </location>
</feature>